<feature type="compositionally biased region" description="Polar residues" evidence="8">
    <location>
        <begin position="30"/>
        <end position="42"/>
    </location>
</feature>
<dbReference type="PANTHER" id="PTHR12198">
    <property type="entry name" value="HOMEOBOX PROTEIN PROSPERO/PROX-1/CEH-26"/>
    <property type="match status" value="1"/>
</dbReference>
<feature type="compositionally biased region" description="Basic and acidic residues" evidence="8">
    <location>
        <begin position="478"/>
        <end position="496"/>
    </location>
</feature>
<feature type="region of interest" description="Disordered" evidence="8">
    <location>
        <begin position="308"/>
        <end position="327"/>
    </location>
</feature>
<feature type="compositionally biased region" description="Pro residues" evidence="8">
    <location>
        <begin position="565"/>
        <end position="575"/>
    </location>
</feature>
<dbReference type="PROSITE" id="PS51818">
    <property type="entry name" value="HOMEO_PROSPERO"/>
    <property type="match status" value="1"/>
</dbReference>
<keyword evidence="4" id="KW-0371">Homeobox</keyword>
<protein>
    <recommendedName>
        <fullName evidence="9">Prospero domain-containing protein</fullName>
    </recommendedName>
</protein>
<feature type="compositionally biased region" description="Low complexity" evidence="8">
    <location>
        <begin position="539"/>
        <end position="564"/>
    </location>
</feature>
<keyword evidence="11" id="KW-1185">Reference proteome</keyword>
<feature type="region of interest" description="Disordered" evidence="8">
    <location>
        <begin position="248"/>
        <end position="268"/>
    </location>
</feature>
<feature type="domain" description="Prospero" evidence="9">
    <location>
        <begin position="711"/>
        <end position="850"/>
    </location>
</feature>
<keyword evidence="3" id="KW-0238">DNA-binding</keyword>
<keyword evidence="6" id="KW-0539">Nucleus</keyword>
<evidence type="ECO:0000256" key="7">
    <source>
        <dbReference type="SAM" id="Coils"/>
    </source>
</evidence>
<keyword evidence="2" id="KW-0805">Transcription regulation</keyword>
<accession>A0ABV1AA54</accession>
<dbReference type="InterPro" id="IPR009057">
    <property type="entry name" value="Homeodomain-like_sf"/>
</dbReference>
<comment type="caution">
    <text evidence="10">The sequence shown here is derived from an EMBL/GenBank/DDBJ whole genome shotgun (WGS) entry which is preliminary data.</text>
</comment>
<evidence type="ECO:0000313" key="10">
    <source>
        <dbReference type="EMBL" id="MEQ2314328.1"/>
    </source>
</evidence>
<feature type="compositionally biased region" description="Basic and acidic residues" evidence="8">
    <location>
        <begin position="457"/>
        <end position="470"/>
    </location>
</feature>
<gene>
    <name evidence="10" type="ORF">AMECASPLE_010954</name>
</gene>
<feature type="compositionally biased region" description="Low complexity" evidence="8">
    <location>
        <begin position="581"/>
        <end position="600"/>
    </location>
</feature>
<feature type="compositionally biased region" description="Pro residues" evidence="8">
    <location>
        <begin position="601"/>
        <end position="613"/>
    </location>
</feature>
<reference evidence="10 11" key="1">
    <citation type="submission" date="2021-06" db="EMBL/GenBank/DDBJ databases">
        <authorList>
            <person name="Palmer J.M."/>
        </authorList>
    </citation>
    <scope>NUCLEOTIDE SEQUENCE [LARGE SCALE GENOMIC DNA]</scope>
    <source>
        <strain evidence="10 11">AS_MEX2019</strain>
        <tissue evidence="10">Muscle</tissue>
    </source>
</reference>
<sequence>MSSYWGSCQHGRGRTVKWTALEPACPPTVPHSNPLHSGSSASGLMPAKDRWTDGGRKKITRTTAQLDQTRTVEWKKLRGADTTGAPLCHHYKDPSGLRRTVWQISGLTYCPVMDSPSDLFDDSSPQIRSFTPGLSSADLPGVHTVPAFRAPGFPLIHHLLQPGGGPRRIGGILTENLTTQRHMEGRSLEEEVTIGHIQHGMERAEERMMEAEDDLAEVKRKCSDTVLMAEWSQDVMKVKRMKLECRQKDKEVEEGGKRREGRRREREELKEQLEAARERLQALQEKVWKAFGEKAEKEEKKRKCLNENGCDGDGEGDEEMVEDEEDVPGEMYDEEDIDTAEMEKGSFSLLSVSHFDNFHKRKEQLHKDRERRIDKRRDGDMEGIMEGSRLWLECGGLTRGDWDGGTEDEDDEGGQKFAQALKLELGSAVARVIDRVLRLYTEMTDHSSPPAAISFHPSDRGHDGGKEREGWMGLLTRGRVEEPMKEKEDGDREQQLKKLKNGGRLPPGPLRCSEQSDLPMPLAVHRSPDTRKTFPLLGPPLSTNLSSSHPSLPLHHPSLTRPTPLAHPPLLPPASQPKETSSSTSFHQTSSSSSSSSSSFPAPPPPPPPPLPLPLLHYSMQQLFSRSLHHPQLPHLAPSRKDYLSSDPFLEFSSHASFPPLPFLGHLDPSLSRHGVRERERGVRGDGSIRGGGGMDGGELYLTAGGISFLSEGLSPCHLKKAKLMFFYTRYPSSNTLKTYFPDVKFNRCVTSQMIKWFSNFREFFYIQMERFARQAVRDALTRWVALSTESCLTLYLCRSPSIFTGLRSLLQFLIFLKCWMMCMCILCKKVTKYTVDDNNYKCSNTGFLL</sequence>
<dbReference type="EMBL" id="JAHRIP010085286">
    <property type="protein sequence ID" value="MEQ2314328.1"/>
    <property type="molecule type" value="Genomic_DNA"/>
</dbReference>
<feature type="compositionally biased region" description="Acidic residues" evidence="8">
    <location>
        <begin position="310"/>
        <end position="327"/>
    </location>
</feature>
<dbReference type="PANTHER" id="PTHR12198:SF11">
    <property type="entry name" value="PROSPERO HOMEOBOX 3"/>
    <property type="match status" value="1"/>
</dbReference>
<dbReference type="Proteomes" id="UP001469553">
    <property type="component" value="Unassembled WGS sequence"/>
</dbReference>
<dbReference type="InterPro" id="IPR039350">
    <property type="entry name" value="Prospero_homeodomain"/>
</dbReference>
<evidence type="ECO:0000256" key="6">
    <source>
        <dbReference type="ARBA" id="ARBA00023242"/>
    </source>
</evidence>
<evidence type="ECO:0000313" key="11">
    <source>
        <dbReference type="Proteomes" id="UP001469553"/>
    </source>
</evidence>
<feature type="region of interest" description="Disordered" evidence="8">
    <location>
        <begin position="29"/>
        <end position="54"/>
    </location>
</feature>
<keyword evidence="5" id="KW-0804">Transcription</keyword>
<dbReference type="InterPro" id="IPR023082">
    <property type="entry name" value="Homeo_prospero_dom"/>
</dbReference>
<comment type="subcellular location">
    <subcellularLocation>
        <location evidence="1">Nucleus</location>
    </subcellularLocation>
</comment>
<evidence type="ECO:0000256" key="1">
    <source>
        <dbReference type="ARBA" id="ARBA00004123"/>
    </source>
</evidence>
<dbReference type="InterPro" id="IPR037131">
    <property type="entry name" value="Homeo_prospero_dom_sf"/>
</dbReference>
<dbReference type="Pfam" id="PF05044">
    <property type="entry name" value="HPD"/>
    <property type="match status" value="1"/>
</dbReference>
<name>A0ABV1AA54_9TELE</name>
<evidence type="ECO:0000256" key="3">
    <source>
        <dbReference type="ARBA" id="ARBA00023125"/>
    </source>
</evidence>
<evidence type="ECO:0000256" key="2">
    <source>
        <dbReference type="ARBA" id="ARBA00023015"/>
    </source>
</evidence>
<feature type="region of interest" description="Disordered" evidence="8">
    <location>
        <begin position="446"/>
        <end position="615"/>
    </location>
</feature>
<evidence type="ECO:0000256" key="8">
    <source>
        <dbReference type="SAM" id="MobiDB-lite"/>
    </source>
</evidence>
<evidence type="ECO:0000259" key="9">
    <source>
        <dbReference type="PROSITE" id="PS51818"/>
    </source>
</evidence>
<evidence type="ECO:0000256" key="5">
    <source>
        <dbReference type="ARBA" id="ARBA00023163"/>
    </source>
</evidence>
<evidence type="ECO:0000256" key="4">
    <source>
        <dbReference type="ARBA" id="ARBA00023155"/>
    </source>
</evidence>
<organism evidence="10 11">
    <name type="scientific">Ameca splendens</name>
    <dbReference type="NCBI Taxonomy" id="208324"/>
    <lineage>
        <taxon>Eukaryota</taxon>
        <taxon>Metazoa</taxon>
        <taxon>Chordata</taxon>
        <taxon>Craniata</taxon>
        <taxon>Vertebrata</taxon>
        <taxon>Euteleostomi</taxon>
        <taxon>Actinopterygii</taxon>
        <taxon>Neopterygii</taxon>
        <taxon>Teleostei</taxon>
        <taxon>Neoteleostei</taxon>
        <taxon>Acanthomorphata</taxon>
        <taxon>Ovalentaria</taxon>
        <taxon>Atherinomorphae</taxon>
        <taxon>Cyprinodontiformes</taxon>
        <taxon>Goodeidae</taxon>
        <taxon>Ameca</taxon>
    </lineage>
</organism>
<keyword evidence="7" id="KW-0175">Coiled coil</keyword>
<proteinExistence type="predicted"/>
<dbReference type="SUPFAM" id="SSF46689">
    <property type="entry name" value="Homeodomain-like"/>
    <property type="match status" value="1"/>
</dbReference>
<dbReference type="Gene3D" id="1.10.10.500">
    <property type="entry name" value="Homeo-prospero domain"/>
    <property type="match status" value="1"/>
</dbReference>
<feature type="coiled-coil region" evidence="7">
    <location>
        <begin position="194"/>
        <end position="221"/>
    </location>
</feature>